<keyword evidence="8 9" id="KW-0472">Membrane</keyword>
<dbReference type="GO" id="GO:0004190">
    <property type="term" value="F:aspartic-type endopeptidase activity"/>
    <property type="evidence" value="ECO:0007669"/>
    <property type="project" value="UniProtKB-UniRule"/>
</dbReference>
<keyword evidence="7 9" id="KW-1133">Transmembrane helix</keyword>
<accession>A0A6S6T161</accession>
<reference evidence="11" key="1">
    <citation type="submission" date="2020-01" db="EMBL/GenBank/DDBJ databases">
        <authorList>
            <person name="Meier V. D."/>
            <person name="Meier V D."/>
        </authorList>
    </citation>
    <scope>NUCLEOTIDE SEQUENCE</scope>
    <source>
        <strain evidence="11">HLG_WM_MAG_10</strain>
    </source>
</reference>
<keyword evidence="2 9" id="KW-1003">Cell membrane</keyword>
<name>A0A6S6T161_9BACT</name>
<dbReference type="GO" id="GO:0006508">
    <property type="term" value="P:proteolysis"/>
    <property type="evidence" value="ECO:0007669"/>
    <property type="project" value="UniProtKB-KW"/>
</dbReference>
<dbReference type="GO" id="GO:0005886">
    <property type="term" value="C:plasma membrane"/>
    <property type="evidence" value="ECO:0007669"/>
    <property type="project" value="UniProtKB-SubCell"/>
</dbReference>
<dbReference type="UniPathway" id="UPA00665"/>
<keyword evidence="3 9" id="KW-0645">Protease</keyword>
<comment type="subcellular location">
    <subcellularLocation>
        <location evidence="9">Cell membrane</location>
        <topology evidence="9">Multi-pass membrane protein</topology>
    </subcellularLocation>
</comment>
<dbReference type="Pfam" id="PF01252">
    <property type="entry name" value="Peptidase_A8"/>
    <property type="match status" value="1"/>
</dbReference>
<evidence type="ECO:0000256" key="3">
    <source>
        <dbReference type="ARBA" id="ARBA00022670"/>
    </source>
</evidence>
<dbReference type="HAMAP" id="MF_00161">
    <property type="entry name" value="LspA"/>
    <property type="match status" value="1"/>
</dbReference>
<keyword evidence="11" id="KW-0449">Lipoprotein</keyword>
<keyword evidence="6 9" id="KW-0378">Hydrolase</keyword>
<evidence type="ECO:0000256" key="5">
    <source>
        <dbReference type="ARBA" id="ARBA00022750"/>
    </source>
</evidence>
<dbReference type="AlphaFoldDB" id="A0A6S6T161"/>
<proteinExistence type="inferred from homology"/>
<comment type="pathway">
    <text evidence="9">Protein modification; lipoprotein biosynthesis (signal peptide cleavage).</text>
</comment>
<evidence type="ECO:0000256" key="2">
    <source>
        <dbReference type="ARBA" id="ARBA00022475"/>
    </source>
</evidence>
<dbReference type="PANTHER" id="PTHR33695">
    <property type="entry name" value="LIPOPROTEIN SIGNAL PEPTIDASE"/>
    <property type="match status" value="1"/>
</dbReference>
<dbReference type="PRINTS" id="PR00781">
    <property type="entry name" value="LIPOSIGPTASE"/>
</dbReference>
<evidence type="ECO:0000256" key="4">
    <source>
        <dbReference type="ARBA" id="ARBA00022692"/>
    </source>
</evidence>
<dbReference type="NCBIfam" id="NF011369">
    <property type="entry name" value="PRK14788.1"/>
    <property type="match status" value="1"/>
</dbReference>
<comment type="caution">
    <text evidence="9">Lacks conserved residue(s) required for the propagation of feature annotation.</text>
</comment>
<dbReference type="PANTHER" id="PTHR33695:SF1">
    <property type="entry name" value="LIPOPROTEIN SIGNAL PEPTIDASE"/>
    <property type="match status" value="1"/>
</dbReference>
<comment type="similarity">
    <text evidence="1 9 10">Belongs to the peptidase A8 family.</text>
</comment>
<feature type="transmembrane region" description="Helical" evidence="9">
    <location>
        <begin position="91"/>
        <end position="111"/>
    </location>
</feature>
<evidence type="ECO:0000313" key="11">
    <source>
        <dbReference type="EMBL" id="CAA6814511.1"/>
    </source>
</evidence>
<feature type="transmembrane region" description="Helical" evidence="9">
    <location>
        <begin position="176"/>
        <end position="196"/>
    </location>
</feature>
<sequence>MKKSHYTITLALLILILDQVLKIWVKLNMPLGDYFEVLGLNWFHIHFIENPGMAFGIEWGGEYGKLALSLFRIVAISFIGYMLYKLVKQKASFIVLTSITLIFAGAVGNILDSVFYGLVFSESTAIQVATFMPTEGGYTGFLHGKVVDMFYFPLIDSQFPEWVPIWGGEPLQFFEFIFNVADASVFVGTAIIFVFYKHFFNKEEEENNTINSPVEPINEEKLSVGDS</sequence>
<dbReference type="EMBL" id="CACVAQ010000218">
    <property type="protein sequence ID" value="CAA6814511.1"/>
    <property type="molecule type" value="Genomic_DNA"/>
</dbReference>
<keyword evidence="5 9" id="KW-0064">Aspartyl protease</keyword>
<evidence type="ECO:0000256" key="6">
    <source>
        <dbReference type="ARBA" id="ARBA00022801"/>
    </source>
</evidence>
<comment type="function">
    <text evidence="9">This protein specifically catalyzes the removal of signal peptides from prolipoproteins.</text>
</comment>
<evidence type="ECO:0000256" key="8">
    <source>
        <dbReference type="ARBA" id="ARBA00023136"/>
    </source>
</evidence>
<organism evidence="11">
    <name type="scientific">uncultured Aureispira sp</name>
    <dbReference type="NCBI Taxonomy" id="1331704"/>
    <lineage>
        <taxon>Bacteria</taxon>
        <taxon>Pseudomonadati</taxon>
        <taxon>Bacteroidota</taxon>
        <taxon>Saprospiria</taxon>
        <taxon>Saprospirales</taxon>
        <taxon>Saprospiraceae</taxon>
        <taxon>Aureispira</taxon>
        <taxon>environmental samples</taxon>
    </lineage>
</organism>
<evidence type="ECO:0000256" key="7">
    <source>
        <dbReference type="ARBA" id="ARBA00022989"/>
    </source>
</evidence>
<comment type="catalytic activity">
    <reaction evidence="9">
        <text>Release of signal peptides from bacterial membrane prolipoproteins. Hydrolyzes -Xaa-Yaa-Zaa-|-(S,diacylglyceryl)Cys-, in which Xaa is hydrophobic (preferably Leu), and Yaa (Ala or Ser) and Zaa (Gly or Ala) have small, neutral side chains.</text>
        <dbReference type="EC" id="3.4.23.36"/>
    </reaction>
</comment>
<evidence type="ECO:0000256" key="9">
    <source>
        <dbReference type="HAMAP-Rule" id="MF_00161"/>
    </source>
</evidence>
<protein>
    <recommendedName>
        <fullName evidence="9">Lipoprotein signal peptidase</fullName>
        <ecNumber evidence="9">3.4.23.36</ecNumber>
    </recommendedName>
    <alternativeName>
        <fullName evidence="9">Prolipoprotein signal peptidase</fullName>
    </alternativeName>
    <alternativeName>
        <fullName evidence="9">Signal peptidase II</fullName>
        <shortName evidence="9">SPase II</shortName>
    </alternativeName>
</protein>
<feature type="transmembrane region" description="Helical" evidence="9">
    <location>
        <begin position="66"/>
        <end position="84"/>
    </location>
</feature>
<dbReference type="InterPro" id="IPR001872">
    <property type="entry name" value="Peptidase_A8"/>
</dbReference>
<keyword evidence="4 9" id="KW-0812">Transmembrane</keyword>
<evidence type="ECO:0000256" key="1">
    <source>
        <dbReference type="ARBA" id="ARBA00006139"/>
    </source>
</evidence>
<evidence type="ECO:0000256" key="10">
    <source>
        <dbReference type="RuleBase" id="RU004181"/>
    </source>
</evidence>
<gene>
    <name evidence="9" type="primary">lspA</name>
    <name evidence="11" type="ORF">HELGO_WM16400</name>
</gene>
<dbReference type="EC" id="3.4.23.36" evidence="9"/>
<feature type="active site" evidence="9">
    <location>
        <position position="148"/>
    </location>
</feature>
<feature type="active site" evidence="9">
    <location>
        <position position="182"/>
    </location>
</feature>